<evidence type="ECO:0000256" key="1">
    <source>
        <dbReference type="SAM" id="MobiDB-lite"/>
    </source>
</evidence>
<dbReference type="EMBL" id="OZ034814">
    <property type="protein sequence ID" value="CAL1362647.1"/>
    <property type="molecule type" value="Genomic_DNA"/>
</dbReference>
<keyword evidence="3" id="KW-1185">Reference proteome</keyword>
<accession>A0AAV2D276</accession>
<evidence type="ECO:0000313" key="2">
    <source>
        <dbReference type="EMBL" id="CAL1362647.1"/>
    </source>
</evidence>
<proteinExistence type="predicted"/>
<name>A0AAV2D276_9ROSI</name>
<evidence type="ECO:0000313" key="3">
    <source>
        <dbReference type="Proteomes" id="UP001497516"/>
    </source>
</evidence>
<gene>
    <name evidence="2" type="ORF">LTRI10_LOCUS9553</name>
</gene>
<reference evidence="2 3" key="1">
    <citation type="submission" date="2024-04" db="EMBL/GenBank/DDBJ databases">
        <authorList>
            <person name="Fracassetti M."/>
        </authorList>
    </citation>
    <scope>NUCLEOTIDE SEQUENCE [LARGE SCALE GENOMIC DNA]</scope>
</reference>
<feature type="region of interest" description="Disordered" evidence="1">
    <location>
        <begin position="1"/>
        <end position="27"/>
    </location>
</feature>
<dbReference type="Proteomes" id="UP001497516">
    <property type="component" value="Chromosome 10"/>
</dbReference>
<feature type="compositionally biased region" description="Basic residues" evidence="1">
    <location>
        <begin position="18"/>
        <end position="27"/>
    </location>
</feature>
<organism evidence="2 3">
    <name type="scientific">Linum trigynum</name>
    <dbReference type="NCBI Taxonomy" id="586398"/>
    <lineage>
        <taxon>Eukaryota</taxon>
        <taxon>Viridiplantae</taxon>
        <taxon>Streptophyta</taxon>
        <taxon>Embryophyta</taxon>
        <taxon>Tracheophyta</taxon>
        <taxon>Spermatophyta</taxon>
        <taxon>Magnoliopsida</taxon>
        <taxon>eudicotyledons</taxon>
        <taxon>Gunneridae</taxon>
        <taxon>Pentapetalae</taxon>
        <taxon>rosids</taxon>
        <taxon>fabids</taxon>
        <taxon>Malpighiales</taxon>
        <taxon>Linaceae</taxon>
        <taxon>Linum</taxon>
    </lineage>
</organism>
<sequence>MELRRSEEEQGAAVKAMSAKKRGGRVMPAKRKLVKKMVFDSIVDSVSSFLHHFCGGRHGYSNQPTC</sequence>
<protein>
    <submittedName>
        <fullName evidence="2">Uncharacterized protein</fullName>
    </submittedName>
</protein>
<dbReference type="AlphaFoldDB" id="A0AAV2D276"/>